<evidence type="ECO:0000256" key="11">
    <source>
        <dbReference type="RuleBase" id="RU004349"/>
    </source>
</evidence>
<dbReference type="SUPFAM" id="SSF103491">
    <property type="entry name" value="Preprotein translocase SecY subunit"/>
    <property type="match status" value="1"/>
</dbReference>
<keyword evidence="8 10" id="KW-0472">Membrane</keyword>
<evidence type="ECO:0000256" key="8">
    <source>
        <dbReference type="ARBA" id="ARBA00023136"/>
    </source>
</evidence>
<dbReference type="GO" id="GO:0005886">
    <property type="term" value="C:plasma membrane"/>
    <property type="evidence" value="ECO:0007669"/>
    <property type="project" value="UniProtKB-SubCell"/>
</dbReference>
<evidence type="ECO:0000256" key="1">
    <source>
        <dbReference type="ARBA" id="ARBA00004141"/>
    </source>
</evidence>
<keyword evidence="6 10" id="KW-1133">Transmembrane helix</keyword>
<proteinExistence type="inferred from homology"/>
<dbReference type="NCBIfam" id="TIGR00967">
    <property type="entry name" value="3a0501s007"/>
    <property type="match status" value="1"/>
</dbReference>
<protein>
    <recommendedName>
        <fullName evidence="9 10">Protein translocase subunit SecY</fullName>
    </recommendedName>
</protein>
<feature type="transmembrane region" description="Helical" evidence="10">
    <location>
        <begin position="216"/>
        <end position="237"/>
    </location>
</feature>
<evidence type="ECO:0000256" key="3">
    <source>
        <dbReference type="ARBA" id="ARBA00022448"/>
    </source>
</evidence>
<keyword evidence="13" id="KW-1185">Reference proteome</keyword>
<dbReference type="InterPro" id="IPR026593">
    <property type="entry name" value="SecY"/>
</dbReference>
<keyword evidence="5 10" id="KW-0653">Protein transport</keyword>
<dbReference type="RefSeq" id="WP_013637830.1">
    <property type="nucleotide sequence ID" value="NC_015185.1"/>
</dbReference>
<dbReference type="FunCoup" id="F0S1E0">
    <property type="interactions" value="368"/>
</dbReference>
<evidence type="ECO:0000313" key="12">
    <source>
        <dbReference type="EMBL" id="ADY72871.1"/>
    </source>
</evidence>
<dbReference type="EMBL" id="CP002543">
    <property type="protein sequence ID" value="ADY72871.1"/>
    <property type="molecule type" value="Genomic_DNA"/>
</dbReference>
<comment type="subcellular location">
    <subcellularLocation>
        <location evidence="10">Cell membrane</location>
        <topology evidence="10">Multi-pass membrane protein</topology>
    </subcellularLocation>
    <subcellularLocation>
        <location evidence="1">Membrane</location>
        <topology evidence="1">Multi-pass membrane protein</topology>
    </subcellularLocation>
</comment>
<comment type="similarity">
    <text evidence="2 10 11">Belongs to the SecY/SEC61-alpha family.</text>
</comment>
<evidence type="ECO:0000256" key="4">
    <source>
        <dbReference type="ARBA" id="ARBA00022692"/>
    </source>
</evidence>
<comment type="function">
    <text evidence="10">The central subunit of the protein translocation channel SecYEG. Consists of two halves formed by TMs 1-5 and 6-10. These two domains form a lateral gate at the front which open onto the bilayer between TMs 2 and 7, and are clamped together by SecE at the back. The channel is closed by both a pore ring composed of hydrophobic SecY resides and a short helix (helix 2A) on the extracellular side of the membrane which forms a plug. The plug probably moves laterally to allow the channel to open. The ring and the pore may move independently.</text>
</comment>
<evidence type="ECO:0000256" key="5">
    <source>
        <dbReference type="ARBA" id="ARBA00022927"/>
    </source>
</evidence>
<feature type="transmembrane region" description="Helical" evidence="10">
    <location>
        <begin position="74"/>
        <end position="96"/>
    </location>
</feature>
<dbReference type="PRINTS" id="PR00303">
    <property type="entry name" value="SECYTRNLCASE"/>
</dbReference>
<dbReference type="InterPro" id="IPR002208">
    <property type="entry name" value="SecY/SEC61-alpha"/>
</dbReference>
<evidence type="ECO:0000256" key="7">
    <source>
        <dbReference type="ARBA" id="ARBA00023010"/>
    </source>
</evidence>
<dbReference type="InterPro" id="IPR023201">
    <property type="entry name" value="SecY_dom_sf"/>
</dbReference>
<dbReference type="Proteomes" id="UP000007102">
    <property type="component" value="Chromosome"/>
</dbReference>
<evidence type="ECO:0000256" key="6">
    <source>
        <dbReference type="ARBA" id="ARBA00022989"/>
    </source>
</evidence>
<dbReference type="Pfam" id="PF00344">
    <property type="entry name" value="SecY"/>
    <property type="match status" value="1"/>
</dbReference>
<keyword evidence="4 10" id="KW-0812">Transmembrane</keyword>
<feature type="transmembrane region" description="Helical" evidence="10">
    <location>
        <begin position="314"/>
        <end position="334"/>
    </location>
</feature>
<keyword evidence="7 10" id="KW-0811">Translocation</keyword>
<dbReference type="InParanoid" id="F0S1E0"/>
<dbReference type="PANTHER" id="PTHR10906">
    <property type="entry name" value="SECY/SEC61-ALPHA FAMILY MEMBER"/>
    <property type="match status" value="1"/>
</dbReference>
<organism evidence="12 13">
    <name type="scientific">Desulfurobacterium thermolithotrophum (strain DSM 11699 / BSA)</name>
    <dbReference type="NCBI Taxonomy" id="868864"/>
    <lineage>
        <taxon>Bacteria</taxon>
        <taxon>Pseudomonadati</taxon>
        <taxon>Aquificota</taxon>
        <taxon>Aquificia</taxon>
        <taxon>Desulfurobacteriales</taxon>
        <taxon>Desulfurobacteriaceae</taxon>
        <taxon>Desulfurobacterium</taxon>
    </lineage>
</organism>
<dbReference type="eggNOG" id="COG0201">
    <property type="taxonomic scope" value="Bacteria"/>
</dbReference>
<name>F0S1E0_DESTD</name>
<feature type="transmembrane region" description="Helical" evidence="10">
    <location>
        <begin position="117"/>
        <end position="136"/>
    </location>
</feature>
<keyword evidence="3 10" id="KW-0813">Transport</keyword>
<accession>F0S1E0</accession>
<dbReference type="PROSITE" id="PS00756">
    <property type="entry name" value="SECY_2"/>
    <property type="match status" value="1"/>
</dbReference>
<dbReference type="HOGENOM" id="CLU_030313_0_2_0"/>
<dbReference type="HAMAP" id="MF_01465">
    <property type="entry name" value="SecY"/>
    <property type="match status" value="1"/>
</dbReference>
<feature type="transmembrane region" description="Helical" evidence="10">
    <location>
        <begin position="274"/>
        <end position="294"/>
    </location>
</feature>
<evidence type="ECO:0000256" key="2">
    <source>
        <dbReference type="ARBA" id="ARBA00005751"/>
    </source>
</evidence>
<dbReference type="AlphaFoldDB" id="F0S1E0"/>
<comment type="subunit">
    <text evidence="10">Component of the Sec protein translocase complex. Heterotrimer consisting of SecY, SecE and SecG subunits. The heterotrimers can form oligomers, although 1 heterotrimer is thought to be able to translocate proteins. Interacts with the ribosome. Interacts with SecDF, and other proteins may be involved. Interacts with SecA.</text>
</comment>
<feature type="transmembrane region" description="Helical" evidence="10">
    <location>
        <begin position="187"/>
        <end position="210"/>
    </location>
</feature>
<dbReference type="InterPro" id="IPR030659">
    <property type="entry name" value="SecY_CS"/>
</dbReference>
<dbReference type="Gene3D" id="1.10.3370.10">
    <property type="entry name" value="SecY subunit domain"/>
    <property type="match status" value="1"/>
</dbReference>
<feature type="transmembrane region" description="Helical" evidence="10">
    <location>
        <begin position="20"/>
        <end position="38"/>
    </location>
</feature>
<dbReference type="KEGG" id="dte:Dester_0214"/>
<feature type="transmembrane region" description="Helical" evidence="10">
    <location>
        <begin position="156"/>
        <end position="175"/>
    </location>
</feature>
<reference evidence="13" key="2">
    <citation type="submission" date="2011-02" db="EMBL/GenBank/DDBJ databases">
        <title>The complete genome of Desulfurobacterium thermolithotrophum DSM 11699.</title>
        <authorList>
            <consortium name="US DOE Joint Genome Institute (JGI-PGF)"/>
            <person name="Lucas S."/>
            <person name="Copeland A."/>
            <person name="Lapidus A."/>
            <person name="Bruce D."/>
            <person name="Goodwin L."/>
            <person name="Pitluck S."/>
            <person name="Kyrpides N."/>
            <person name="Mavromatis K."/>
            <person name="Pagani I."/>
            <person name="Ivanova N."/>
            <person name="Mikhailova N."/>
            <person name="Daligault H."/>
            <person name="Detter J.C."/>
            <person name="Tapia R."/>
            <person name="Han C."/>
            <person name="Land M."/>
            <person name="Hauser L."/>
            <person name="Markowitz V."/>
            <person name="Cheng J.-F."/>
            <person name="Hugenholtz P."/>
            <person name="Woyke T."/>
            <person name="Wu D."/>
            <person name="Spring S."/>
            <person name="Brambilla E."/>
            <person name="Klenk H.-P."/>
            <person name="Eisen J.A."/>
        </authorList>
    </citation>
    <scope>NUCLEOTIDE SEQUENCE [LARGE SCALE GENOMIC DNA]</scope>
    <source>
        <strain evidence="13">DSM 11699 / BSA</strain>
    </source>
</reference>
<dbReference type="PIRSF" id="PIRSF004557">
    <property type="entry name" value="SecY"/>
    <property type="match status" value="1"/>
</dbReference>
<evidence type="ECO:0000256" key="10">
    <source>
        <dbReference type="HAMAP-Rule" id="MF_01465"/>
    </source>
</evidence>
<reference evidence="12 13" key="1">
    <citation type="journal article" date="2011" name="Stand. Genomic Sci.">
        <title>Complete genome sequence of the thermophilic sulfur-reducer Desulfurobacterium thermolithotrophum type strain (BSA(T)) from a deep-sea hydrothermal vent.</title>
        <authorList>
            <person name="Goker M."/>
            <person name="Daligault H."/>
            <person name="Mwirichia R."/>
            <person name="Lapidus A."/>
            <person name="Lucas S."/>
            <person name="Deshpande S."/>
            <person name="Pagani I."/>
            <person name="Tapia R."/>
            <person name="Cheng J.F."/>
            <person name="Goodwin L."/>
            <person name="Pitluck S."/>
            <person name="Liolios K."/>
            <person name="Ivanova N."/>
            <person name="Mavromatis K."/>
            <person name="Mikhailova N."/>
            <person name="Pati A."/>
            <person name="Chen A."/>
            <person name="Palaniappan K."/>
            <person name="Han C."/>
            <person name="Land M."/>
            <person name="Hauser L."/>
            <person name="Pan C."/>
            <person name="Brambilla E.M."/>
            <person name="Rohde M."/>
            <person name="Spring S."/>
            <person name="Sikorski J."/>
            <person name="Wirth R."/>
            <person name="Detter J.C."/>
            <person name="Woyke T."/>
            <person name="Bristow J."/>
            <person name="Eisen J.A."/>
            <person name="Markowitz V."/>
            <person name="Hugenholtz P."/>
            <person name="Kyrpides N.C."/>
            <person name="Klenk H.P."/>
        </authorList>
    </citation>
    <scope>NUCLEOTIDE SEQUENCE [LARGE SCALE GENOMIC DNA]</scope>
    <source>
        <strain evidence="13">DSM 11699 / BSA</strain>
    </source>
</reference>
<dbReference type="GO" id="GO:0065002">
    <property type="term" value="P:intracellular protein transmembrane transport"/>
    <property type="evidence" value="ECO:0007669"/>
    <property type="project" value="UniProtKB-UniRule"/>
</dbReference>
<sequence length="442" mass="48399">MNLSKIFFNVTEVPELRKRFIFTMLLLAVYRLGAHIPTPGIDVIALSEFFKRAQGTVFGFMDVFSGGALSKLTIFALGVMPYISSAIIMQLLTVAIPSIEKLAKEEGEYGRRKINQYTRYGAVLLAFIQALGIAIGLESMKSPSGIPVVPNPGFTFMFVCVTCLTAGATFLMWLGEKITEKGIGNGMSILIFAGIVASIPNAAITTFTLFKNGEISLFKIIGIISIILAMIAAIVYIQEAERRVPLQYARRNIGRQAVGKYTSYLPIKLNPANVIPIIFAASVLMFPATIVKFIHNPIAQAIYDALQPGSTLYLIVYAVLIFFFTYFYTAIIFNPEEIAENLNKHGGFIPGIRAGTDTAKYLDKIVSRLTFAGAVFLTLVAIVPLIITQKMQLPFYFGGTAILIVVGVALDTLRRMEAYALSISYEGFLGRKKKKLKLGTGG</sequence>
<dbReference type="GO" id="GO:0043952">
    <property type="term" value="P:protein transport by the Sec complex"/>
    <property type="evidence" value="ECO:0007669"/>
    <property type="project" value="UniProtKB-UniRule"/>
</dbReference>
<evidence type="ECO:0000313" key="13">
    <source>
        <dbReference type="Proteomes" id="UP000007102"/>
    </source>
</evidence>
<dbReference type="GO" id="GO:0006605">
    <property type="term" value="P:protein targeting"/>
    <property type="evidence" value="ECO:0007669"/>
    <property type="project" value="UniProtKB-UniRule"/>
</dbReference>
<dbReference type="FunFam" id="1.10.3370.10:FF:000001">
    <property type="entry name" value="Preprotein translocase subunit SecY"/>
    <property type="match status" value="1"/>
</dbReference>
<evidence type="ECO:0000256" key="9">
    <source>
        <dbReference type="ARBA" id="ARBA00039733"/>
    </source>
</evidence>
<dbReference type="STRING" id="868864.Dester_0214"/>
<feature type="transmembrane region" description="Helical" evidence="10">
    <location>
        <begin position="393"/>
        <end position="413"/>
    </location>
</feature>
<keyword evidence="10" id="KW-1003">Cell membrane</keyword>
<dbReference type="OrthoDB" id="9809248at2"/>
<gene>
    <name evidence="10" type="primary">secY</name>
    <name evidence="12" type="ordered locus">Dester_0214</name>
</gene>
<feature type="transmembrane region" description="Helical" evidence="10">
    <location>
        <begin position="369"/>
        <end position="387"/>
    </location>
</feature>